<evidence type="ECO:0000259" key="8">
    <source>
        <dbReference type="PROSITE" id="PS50110"/>
    </source>
</evidence>
<gene>
    <name evidence="5" type="primary">cheB</name>
    <name evidence="10" type="ORF">HCZ30_00435</name>
</gene>
<comment type="subcellular location">
    <subcellularLocation>
        <location evidence="5">Cytoplasm</location>
    </subcellularLocation>
</comment>
<dbReference type="PROSITE" id="PS50122">
    <property type="entry name" value="CHEB"/>
    <property type="match status" value="1"/>
</dbReference>
<dbReference type="Pfam" id="PF00072">
    <property type="entry name" value="Response_reg"/>
    <property type="match status" value="1"/>
</dbReference>
<dbReference type="RefSeq" id="WP_167635791.1">
    <property type="nucleotide sequence ID" value="NZ_JAATOP010000001.1"/>
</dbReference>
<evidence type="ECO:0000256" key="6">
    <source>
        <dbReference type="PROSITE-ProRule" id="PRU00050"/>
    </source>
</evidence>
<feature type="active site" evidence="5 6">
    <location>
        <position position="174"/>
    </location>
</feature>
<dbReference type="Gene3D" id="3.40.50.2300">
    <property type="match status" value="1"/>
</dbReference>
<dbReference type="Proteomes" id="UP000709466">
    <property type="component" value="Unassembled WGS sequence"/>
</dbReference>
<dbReference type="Pfam" id="PF01339">
    <property type="entry name" value="CheB_methylest"/>
    <property type="match status" value="1"/>
</dbReference>
<dbReference type="EC" id="3.5.1.44" evidence="5"/>
<dbReference type="EMBL" id="JAATOP010000001">
    <property type="protein sequence ID" value="NIY70896.1"/>
    <property type="molecule type" value="Genomic_DNA"/>
</dbReference>
<feature type="modified residue" description="4-aspartylphosphate" evidence="5 7">
    <location>
        <position position="59"/>
    </location>
</feature>
<dbReference type="PANTHER" id="PTHR42872:SF6">
    <property type="entry name" value="PROTEIN-GLUTAMATE METHYLESTERASE_PROTEIN-GLUTAMINE GLUTAMINASE"/>
    <property type="match status" value="1"/>
</dbReference>
<dbReference type="HAMAP" id="MF_00099">
    <property type="entry name" value="CheB_chemtxs"/>
    <property type="match status" value="1"/>
</dbReference>
<evidence type="ECO:0000256" key="1">
    <source>
        <dbReference type="ARBA" id="ARBA00022490"/>
    </source>
</evidence>
<evidence type="ECO:0000313" key="11">
    <source>
        <dbReference type="Proteomes" id="UP000709466"/>
    </source>
</evidence>
<comment type="similarity">
    <text evidence="5">Belongs to the CheB family.</text>
</comment>
<dbReference type="InterPro" id="IPR011006">
    <property type="entry name" value="CheY-like_superfamily"/>
</dbReference>
<evidence type="ECO:0000256" key="3">
    <source>
        <dbReference type="ARBA" id="ARBA00022801"/>
    </source>
</evidence>
<sequence length="363" mass="38255">MPSSQPIRVLIVDDSAMIRRVLAMGIDREPDLEVVGFASNGEQALDLMQRMRPDVITLDLEMPSMDGLTFMRSYMKSTPIPTIVISSATTGNRSIALQAVEAGAVDIISKPQGGTNVGLASMMVDVCQRIREAASAKTGLASNKSRVIAEALGAAPIQVPAGRAASWVHAIGASTGGIQALSTMLPLFPANSPGIVIVQHMPEGFTASFAARLNTICPMDVREAKDGDIVQPGRILLAPGGARHMMLVRFSMGYRVSLIDGDPVCYSRPSVDVLFHSVAKECGRRCSASILTGMGRDGAEGMLSIRRAGGATFAQNEATCVVYGMPQAAHQMGAASKMLPLEDIPAAMTHAMGAPVRPSLKQP</sequence>
<keyword evidence="3 5" id="KW-0378">Hydrolase</keyword>
<evidence type="ECO:0000259" key="9">
    <source>
        <dbReference type="PROSITE" id="PS50122"/>
    </source>
</evidence>
<comment type="function">
    <text evidence="5">Involved in chemotaxis. Part of a chemotaxis signal transduction system that modulates chemotaxis in response to various stimuli. Catalyzes the demethylation of specific methylglutamate residues introduced into the chemoreceptors (methyl-accepting chemotaxis proteins or MCP) by CheR. Also mediates the irreversible deamidation of specific glutamine residues to glutamic acid.</text>
</comment>
<dbReference type="InterPro" id="IPR001789">
    <property type="entry name" value="Sig_transdc_resp-reg_receiver"/>
</dbReference>
<keyword evidence="2 5" id="KW-0145">Chemotaxis</keyword>
<evidence type="ECO:0000313" key="10">
    <source>
        <dbReference type="EMBL" id="NIY70896.1"/>
    </source>
</evidence>
<feature type="domain" description="CheB-type methylesterase" evidence="9">
    <location>
        <begin position="170"/>
        <end position="355"/>
    </location>
</feature>
<feature type="active site" evidence="5 6">
    <location>
        <position position="297"/>
    </location>
</feature>
<name>A0ABX0VSL3_9RHOB</name>
<dbReference type="PIRSF" id="PIRSF000876">
    <property type="entry name" value="RR_chemtxs_CheB"/>
    <property type="match status" value="1"/>
</dbReference>
<accession>A0ABX0VSL3</accession>
<dbReference type="InterPro" id="IPR035909">
    <property type="entry name" value="CheB_C"/>
</dbReference>
<evidence type="ECO:0000256" key="5">
    <source>
        <dbReference type="HAMAP-Rule" id="MF_00099"/>
    </source>
</evidence>
<comment type="catalytic activity">
    <reaction evidence="5">
        <text>L-glutaminyl-[protein] + H2O = L-glutamyl-[protein] + NH4(+)</text>
        <dbReference type="Rhea" id="RHEA:16441"/>
        <dbReference type="Rhea" id="RHEA-COMP:10207"/>
        <dbReference type="Rhea" id="RHEA-COMP:10208"/>
        <dbReference type="ChEBI" id="CHEBI:15377"/>
        <dbReference type="ChEBI" id="CHEBI:28938"/>
        <dbReference type="ChEBI" id="CHEBI:29973"/>
        <dbReference type="ChEBI" id="CHEBI:30011"/>
        <dbReference type="EC" id="3.5.1.44"/>
    </reaction>
</comment>
<keyword evidence="11" id="KW-1185">Reference proteome</keyword>
<organism evidence="10 11">
    <name type="scientific">Marivivens donghaensis</name>
    <dbReference type="NCBI Taxonomy" id="1699413"/>
    <lineage>
        <taxon>Bacteria</taxon>
        <taxon>Pseudomonadati</taxon>
        <taxon>Pseudomonadota</taxon>
        <taxon>Alphaproteobacteria</taxon>
        <taxon>Rhodobacterales</taxon>
        <taxon>Paracoccaceae</taxon>
        <taxon>Marivivens group</taxon>
        <taxon>Marivivens</taxon>
    </lineage>
</organism>
<keyword evidence="5 7" id="KW-0597">Phosphoprotein</keyword>
<evidence type="ECO:0000256" key="4">
    <source>
        <dbReference type="ARBA" id="ARBA00048267"/>
    </source>
</evidence>
<keyword evidence="1 5" id="KW-0963">Cytoplasm</keyword>
<dbReference type="EC" id="3.1.1.61" evidence="5"/>
<feature type="active site" evidence="5 6">
    <location>
        <position position="200"/>
    </location>
</feature>
<dbReference type="Gene3D" id="3.40.50.180">
    <property type="entry name" value="Methylesterase CheB, C-terminal domain"/>
    <property type="match status" value="1"/>
</dbReference>
<comment type="PTM">
    <text evidence="5">Phosphorylated by CheA. Phosphorylation of the N-terminal regulatory domain activates the methylesterase activity.</text>
</comment>
<dbReference type="InterPro" id="IPR008248">
    <property type="entry name" value="CheB-like"/>
</dbReference>
<dbReference type="SMART" id="SM00448">
    <property type="entry name" value="REC"/>
    <property type="match status" value="1"/>
</dbReference>
<evidence type="ECO:0000256" key="7">
    <source>
        <dbReference type="PROSITE-ProRule" id="PRU00169"/>
    </source>
</evidence>
<dbReference type="NCBIfam" id="NF001965">
    <property type="entry name" value="PRK00742.1"/>
    <property type="match status" value="1"/>
</dbReference>
<dbReference type="PANTHER" id="PTHR42872">
    <property type="entry name" value="PROTEIN-GLUTAMATE METHYLESTERASE/PROTEIN-GLUTAMINE GLUTAMINASE"/>
    <property type="match status" value="1"/>
</dbReference>
<proteinExistence type="inferred from homology"/>
<dbReference type="SUPFAM" id="SSF52172">
    <property type="entry name" value="CheY-like"/>
    <property type="match status" value="1"/>
</dbReference>
<protein>
    <recommendedName>
        <fullName evidence="5">Protein-glutamate methylesterase/protein-glutamine glutaminase</fullName>
        <ecNumber evidence="5">3.1.1.61</ecNumber>
        <ecNumber evidence="5">3.5.1.44</ecNumber>
    </recommendedName>
</protein>
<comment type="catalytic activity">
    <reaction evidence="4 5">
        <text>[protein]-L-glutamate 5-O-methyl ester + H2O = L-glutamyl-[protein] + methanol + H(+)</text>
        <dbReference type="Rhea" id="RHEA:23236"/>
        <dbReference type="Rhea" id="RHEA-COMP:10208"/>
        <dbReference type="Rhea" id="RHEA-COMP:10311"/>
        <dbReference type="ChEBI" id="CHEBI:15377"/>
        <dbReference type="ChEBI" id="CHEBI:15378"/>
        <dbReference type="ChEBI" id="CHEBI:17790"/>
        <dbReference type="ChEBI" id="CHEBI:29973"/>
        <dbReference type="ChEBI" id="CHEBI:82795"/>
        <dbReference type="EC" id="3.1.1.61"/>
    </reaction>
</comment>
<feature type="domain" description="Response regulatory" evidence="8">
    <location>
        <begin position="8"/>
        <end position="125"/>
    </location>
</feature>
<dbReference type="CDD" id="cd16432">
    <property type="entry name" value="CheB_Rec"/>
    <property type="match status" value="1"/>
</dbReference>
<dbReference type="NCBIfam" id="NF009206">
    <property type="entry name" value="PRK12555.1"/>
    <property type="match status" value="1"/>
</dbReference>
<comment type="domain">
    <text evidence="5">Contains a C-terminal catalytic domain, and an N-terminal region which modulates catalytic activity.</text>
</comment>
<reference evidence="10 11" key="1">
    <citation type="submission" date="2020-03" db="EMBL/GenBank/DDBJ databases">
        <title>Bacterial isolates of synthetic phycosphere.</title>
        <authorList>
            <person name="Fu H."/>
            <person name="Moran M.A."/>
        </authorList>
    </citation>
    <scope>NUCLEOTIDE SEQUENCE [LARGE SCALE GENOMIC DNA]</scope>
    <source>
        <strain evidence="10 11">HF1</strain>
    </source>
</reference>
<evidence type="ECO:0000256" key="2">
    <source>
        <dbReference type="ARBA" id="ARBA00022500"/>
    </source>
</evidence>
<dbReference type="PROSITE" id="PS50110">
    <property type="entry name" value="RESPONSE_REGULATORY"/>
    <property type="match status" value="1"/>
</dbReference>
<dbReference type="SUPFAM" id="SSF52738">
    <property type="entry name" value="Methylesterase CheB, C-terminal domain"/>
    <property type="match status" value="1"/>
</dbReference>
<dbReference type="InterPro" id="IPR000673">
    <property type="entry name" value="Sig_transdc_resp-reg_Me-estase"/>
</dbReference>
<comment type="caution">
    <text evidence="10">The sequence shown here is derived from an EMBL/GenBank/DDBJ whole genome shotgun (WGS) entry which is preliminary data.</text>
</comment>
<dbReference type="CDD" id="cd17541">
    <property type="entry name" value="REC_CheB-like"/>
    <property type="match status" value="1"/>
</dbReference>